<name>A0ABS2P8R1_9BACL</name>
<evidence type="ECO:0000313" key="1">
    <source>
        <dbReference type="EMBL" id="MBM7631516.1"/>
    </source>
</evidence>
<evidence type="ECO:0000313" key="2">
    <source>
        <dbReference type="Proteomes" id="UP000741863"/>
    </source>
</evidence>
<dbReference type="InterPro" id="IPR056084">
    <property type="entry name" value="DUF7667"/>
</dbReference>
<dbReference type="EMBL" id="JAFBEC010000002">
    <property type="protein sequence ID" value="MBM7631516.1"/>
    <property type="molecule type" value="Genomic_DNA"/>
</dbReference>
<accession>A0ABS2P8R1</accession>
<proteinExistence type="predicted"/>
<reference evidence="1 2" key="1">
    <citation type="submission" date="2021-01" db="EMBL/GenBank/DDBJ databases">
        <title>Genomic Encyclopedia of Type Strains, Phase IV (KMG-IV): sequencing the most valuable type-strain genomes for metagenomic binning, comparative biology and taxonomic classification.</title>
        <authorList>
            <person name="Goeker M."/>
        </authorList>
    </citation>
    <scope>NUCLEOTIDE SEQUENCE [LARGE SCALE GENOMIC DNA]</scope>
    <source>
        <strain evidence="1 2">DSM 25540</strain>
    </source>
</reference>
<gene>
    <name evidence="1" type="ORF">JOD17_000608</name>
</gene>
<sequence>MYSAVSERFLRLVLEEDYRPLTDMERAELNESKTYLQNYYWEKEKLQAMSYLAYATEDDAWQQTIHEQVDRLNGQ</sequence>
<protein>
    <submittedName>
        <fullName evidence="1">Uncharacterized protein</fullName>
    </submittedName>
</protein>
<dbReference type="Proteomes" id="UP000741863">
    <property type="component" value="Unassembled WGS sequence"/>
</dbReference>
<dbReference type="Pfam" id="PF24704">
    <property type="entry name" value="DUF7667"/>
    <property type="match status" value="1"/>
</dbReference>
<comment type="caution">
    <text evidence="1">The sequence shown here is derived from an EMBL/GenBank/DDBJ whole genome shotgun (WGS) entry which is preliminary data.</text>
</comment>
<dbReference type="RefSeq" id="WP_204695647.1">
    <property type="nucleotide sequence ID" value="NZ_JAFBEC010000002.1"/>
</dbReference>
<keyword evidence="2" id="KW-1185">Reference proteome</keyword>
<organism evidence="1 2">
    <name type="scientific">Geomicrobium sediminis</name>
    <dbReference type="NCBI Taxonomy" id="1347788"/>
    <lineage>
        <taxon>Bacteria</taxon>
        <taxon>Bacillati</taxon>
        <taxon>Bacillota</taxon>
        <taxon>Bacilli</taxon>
        <taxon>Bacillales</taxon>
        <taxon>Geomicrobium</taxon>
    </lineage>
</organism>